<name>A0AAV4MWB9_CAEEX</name>
<proteinExistence type="predicted"/>
<gene>
    <name evidence="1" type="primary">AVEN_151111_1</name>
    <name evidence="1" type="ORF">CEXT_66011</name>
</gene>
<organism evidence="1 2">
    <name type="scientific">Caerostris extrusa</name>
    <name type="common">Bark spider</name>
    <name type="synonym">Caerostris bankana</name>
    <dbReference type="NCBI Taxonomy" id="172846"/>
    <lineage>
        <taxon>Eukaryota</taxon>
        <taxon>Metazoa</taxon>
        <taxon>Ecdysozoa</taxon>
        <taxon>Arthropoda</taxon>
        <taxon>Chelicerata</taxon>
        <taxon>Arachnida</taxon>
        <taxon>Araneae</taxon>
        <taxon>Araneomorphae</taxon>
        <taxon>Entelegynae</taxon>
        <taxon>Araneoidea</taxon>
        <taxon>Araneidae</taxon>
        <taxon>Caerostris</taxon>
    </lineage>
</organism>
<dbReference type="AlphaFoldDB" id="A0AAV4MWB9"/>
<dbReference type="InterPro" id="IPR032675">
    <property type="entry name" value="LRR_dom_sf"/>
</dbReference>
<evidence type="ECO:0008006" key="3">
    <source>
        <dbReference type="Google" id="ProtNLM"/>
    </source>
</evidence>
<accession>A0AAV4MWB9</accession>
<evidence type="ECO:0000313" key="1">
    <source>
        <dbReference type="EMBL" id="GIX76583.1"/>
    </source>
</evidence>
<evidence type="ECO:0000313" key="2">
    <source>
        <dbReference type="Proteomes" id="UP001054945"/>
    </source>
</evidence>
<protein>
    <recommendedName>
        <fullName evidence="3">FBD domain-containing protein</fullName>
    </recommendedName>
</protein>
<reference evidence="1 2" key="1">
    <citation type="submission" date="2021-06" db="EMBL/GenBank/DDBJ databases">
        <title>Caerostris extrusa draft genome.</title>
        <authorList>
            <person name="Kono N."/>
            <person name="Arakawa K."/>
        </authorList>
    </citation>
    <scope>NUCLEOTIDE SEQUENCE [LARGE SCALE GENOMIC DNA]</scope>
</reference>
<dbReference type="Gene3D" id="3.80.10.10">
    <property type="entry name" value="Ribonuclease Inhibitor"/>
    <property type="match status" value="1"/>
</dbReference>
<dbReference type="EMBL" id="BPLR01020267">
    <property type="protein sequence ID" value="GIX76583.1"/>
    <property type="molecule type" value="Genomic_DNA"/>
</dbReference>
<keyword evidence="2" id="KW-1185">Reference proteome</keyword>
<sequence>AVQITFERILRTSLHEICLDRILELIKEKYWDDKKENPFSCLPARVVEHLVEVCGTSKRFWKFSYFRLLLSSGKLQELRLCFPVFFTDTCKLLPQMLTEEGCRNIKILELDKHFQNGESGWLERLIEKLPFLESLVIRTFFNPTALKNCKRLKRVEVIYRMILKGINYFPIEAVDTLSCLEDLEEFDVFRFNKSKSHFQHVVKLLENHPKLISLGCTDSSRAAHHIHQNSRGSKPPQYGLRKCSWEYNRFSFRERTSMHLERIRSAMLLFLLVEELEILVLHEDCFEHLKNLRHLRSLKIELDVALPHPKFFSFLSYIGKQLRHLYILSCYEVPVNVISKHSSNLEYLKVGGHVTVCDSVKSSYSFNKLRRVEINAIDANSLLYIVQHSKNLKEVYFYQAVALDDQQLLEILKRIPMLFIV</sequence>
<dbReference type="SUPFAM" id="SSF52047">
    <property type="entry name" value="RNI-like"/>
    <property type="match status" value="1"/>
</dbReference>
<comment type="caution">
    <text evidence="1">The sequence shown here is derived from an EMBL/GenBank/DDBJ whole genome shotgun (WGS) entry which is preliminary data.</text>
</comment>
<feature type="non-terminal residue" evidence="1">
    <location>
        <position position="1"/>
    </location>
</feature>
<dbReference type="Proteomes" id="UP001054945">
    <property type="component" value="Unassembled WGS sequence"/>
</dbReference>